<proteinExistence type="inferred from homology"/>
<accession>A0A673IGL7</accession>
<dbReference type="GO" id="GO:0005874">
    <property type="term" value="C:microtubule"/>
    <property type="evidence" value="ECO:0007669"/>
    <property type="project" value="UniProtKB-UniRule"/>
</dbReference>
<dbReference type="Pfam" id="PF13374">
    <property type="entry name" value="TPR_10"/>
    <property type="match status" value="2"/>
</dbReference>
<evidence type="ECO:0000256" key="13">
    <source>
        <dbReference type="SAM" id="MobiDB-lite"/>
    </source>
</evidence>
<dbReference type="SMART" id="SM00028">
    <property type="entry name" value="TPR"/>
    <property type="match status" value="5"/>
</dbReference>
<dbReference type="InterPro" id="IPR011990">
    <property type="entry name" value="TPR-like_helical_dom_sf"/>
</dbReference>
<dbReference type="PANTHER" id="PTHR45783">
    <property type="entry name" value="KINESIN LIGHT CHAIN"/>
    <property type="match status" value="1"/>
</dbReference>
<dbReference type="InterPro" id="IPR002151">
    <property type="entry name" value="Kinesin_light"/>
</dbReference>
<evidence type="ECO:0000313" key="14">
    <source>
        <dbReference type="Ensembl" id="ENSSRHP00000036858.1"/>
    </source>
</evidence>
<evidence type="ECO:0000256" key="5">
    <source>
        <dbReference type="ARBA" id="ARBA00022737"/>
    </source>
</evidence>
<dbReference type="PROSITE" id="PS50005">
    <property type="entry name" value="TPR"/>
    <property type="match status" value="2"/>
</dbReference>
<feature type="region of interest" description="Disordered" evidence="13">
    <location>
        <begin position="472"/>
        <end position="615"/>
    </location>
</feature>
<feature type="repeat" description="TPR" evidence="10">
    <location>
        <begin position="233"/>
        <end position="266"/>
    </location>
</feature>
<feature type="region of interest" description="Disordered" evidence="13">
    <location>
        <begin position="1"/>
        <end position="24"/>
    </location>
</feature>
<comment type="subunit">
    <text evidence="11">Oligomeric complex composed of two heavy chains and two light chains.</text>
</comment>
<feature type="compositionally biased region" description="Basic and acidic residues" evidence="13">
    <location>
        <begin position="592"/>
        <end position="615"/>
    </location>
</feature>
<reference evidence="14" key="2">
    <citation type="submission" date="2025-09" db="UniProtKB">
        <authorList>
            <consortium name="Ensembl"/>
        </authorList>
    </citation>
    <scope>IDENTIFICATION</scope>
</reference>
<dbReference type="Proteomes" id="UP000472270">
    <property type="component" value="Unassembled WGS sequence"/>
</dbReference>
<evidence type="ECO:0000313" key="15">
    <source>
        <dbReference type="Proteomes" id="UP000472270"/>
    </source>
</evidence>
<feature type="compositionally biased region" description="Basic and acidic residues" evidence="13">
    <location>
        <begin position="475"/>
        <end position="485"/>
    </location>
</feature>
<dbReference type="AlphaFoldDB" id="A0A673IGL7"/>
<keyword evidence="3 11" id="KW-0963">Cytoplasm</keyword>
<dbReference type="PANTHER" id="PTHR45783:SF7">
    <property type="entry name" value="KINESIN LIGHT CHAIN 1"/>
    <property type="match status" value="1"/>
</dbReference>
<evidence type="ECO:0000256" key="11">
    <source>
        <dbReference type="RuleBase" id="RU367020"/>
    </source>
</evidence>
<keyword evidence="9 11" id="KW-0206">Cytoskeleton</keyword>
<dbReference type="GO" id="GO:0005737">
    <property type="term" value="C:cytoplasm"/>
    <property type="evidence" value="ECO:0007669"/>
    <property type="project" value="TreeGrafter"/>
</dbReference>
<dbReference type="PRINTS" id="PR00381">
    <property type="entry name" value="KINESINLIGHT"/>
</dbReference>
<dbReference type="PROSITE" id="PS01160">
    <property type="entry name" value="KINESIN_LIGHT"/>
    <property type="match status" value="1"/>
</dbReference>
<dbReference type="GO" id="GO:0019894">
    <property type="term" value="F:kinesin binding"/>
    <property type="evidence" value="ECO:0007669"/>
    <property type="project" value="TreeGrafter"/>
</dbReference>
<dbReference type="FunFam" id="1.25.40.10:FF:000003">
    <property type="entry name" value="kinesin light chain isoform X1"/>
    <property type="match status" value="1"/>
</dbReference>
<evidence type="ECO:0000256" key="10">
    <source>
        <dbReference type="PROSITE-ProRule" id="PRU00339"/>
    </source>
</evidence>
<sequence length="615" mass="69286">MREDMSSVVCVKETDGQGDPGEKLSQDELLCRTREVMQGLEALRAEHQTILEGLMGTLHCLKQSQEGRAVEEKTAMIQRSMEMLELGLSEAQVMMALSGHLSAVEAEKQKLRAQVRRLCQENQWLRDELAGTQQRLQKSEQSVAQLEEEKKHLEFMNQLKKYDQDLTIDTPLHSSAVAAAQQGGYEIPARLRTLHNLVIQYASQGRYEVAVPLCKQALEDLEKTSGHDHPDVATMLNILALVYRDQNKYKEAANLLNDALAIREKTLGRDHPAVAATLNNLAVLYGKRGKYKEAEPLCKRALEIREKVLGKDHPDVAKQLNNLALLCQNQGKYEEVEYYYQRALEIYQTKLGPDDPNVAKTKNNLASCYLKQGKFKQAETLYKEILTRAHEREFGSVDDENKPIWMHAEEREEQSKGKQKDGSPFGEYGGWYKACKVDSPTVTTTLKNLGALYKRQGKFEAAETLEEAALRSRKQGLDTAHKQRVAEVLGDPEVREKQRSRESLTSDTVKYESGPDGGEEVSMSVEWNGDGSGSLKRSGSFSKLRASIRRSSEKLVRKLKGGGLRENEPKNPGSSRPSGSPEVHLLSLSFHFRQERNNRLRKSRDLSSSHTDLAH</sequence>
<organism evidence="14 15">
    <name type="scientific">Sinocyclocheilus rhinocerous</name>
    <dbReference type="NCBI Taxonomy" id="307959"/>
    <lineage>
        <taxon>Eukaryota</taxon>
        <taxon>Metazoa</taxon>
        <taxon>Chordata</taxon>
        <taxon>Craniata</taxon>
        <taxon>Vertebrata</taxon>
        <taxon>Euteleostomi</taxon>
        <taxon>Actinopterygii</taxon>
        <taxon>Neopterygii</taxon>
        <taxon>Teleostei</taxon>
        <taxon>Ostariophysi</taxon>
        <taxon>Cypriniformes</taxon>
        <taxon>Cyprinidae</taxon>
        <taxon>Cyprininae</taxon>
        <taxon>Sinocyclocheilus</taxon>
    </lineage>
</organism>
<dbReference type="Ensembl" id="ENSSRHT00000037927.1">
    <property type="protein sequence ID" value="ENSSRHP00000036858.1"/>
    <property type="gene ID" value="ENSSRHG00000018135.1"/>
</dbReference>
<name>A0A673IGL7_9TELE</name>
<dbReference type="InterPro" id="IPR019734">
    <property type="entry name" value="TPR_rpt"/>
</dbReference>
<feature type="compositionally biased region" description="Basic and acidic residues" evidence="13">
    <location>
        <begin position="12"/>
        <end position="24"/>
    </location>
</feature>
<evidence type="ECO:0000256" key="8">
    <source>
        <dbReference type="ARBA" id="ARBA00023175"/>
    </source>
</evidence>
<gene>
    <name evidence="14" type="primary">LOC107708436</name>
</gene>
<evidence type="ECO:0000256" key="6">
    <source>
        <dbReference type="ARBA" id="ARBA00022803"/>
    </source>
</evidence>
<keyword evidence="15" id="KW-1185">Reference proteome</keyword>
<keyword evidence="4 11" id="KW-0493">Microtubule</keyword>
<comment type="subcellular location">
    <subcellularLocation>
        <location evidence="1 11">Cytoplasm</location>
        <location evidence="1 11">Cytoskeleton</location>
    </subcellularLocation>
</comment>
<feature type="repeat" description="TPR" evidence="10">
    <location>
        <begin position="275"/>
        <end position="308"/>
    </location>
</feature>
<feature type="coiled-coil region" evidence="12">
    <location>
        <begin position="94"/>
        <end position="156"/>
    </location>
</feature>
<dbReference type="InterPro" id="IPR015792">
    <property type="entry name" value="Kinesin_light_repeat"/>
</dbReference>
<keyword evidence="8 11" id="KW-0505">Motor protein</keyword>
<keyword evidence="6 10" id="KW-0802">TPR repeat</keyword>
<dbReference type="Gene3D" id="1.25.40.10">
    <property type="entry name" value="Tetratricopeptide repeat domain"/>
    <property type="match status" value="1"/>
</dbReference>
<evidence type="ECO:0000256" key="3">
    <source>
        <dbReference type="ARBA" id="ARBA00022490"/>
    </source>
</evidence>
<keyword evidence="5" id="KW-0677">Repeat</keyword>
<evidence type="ECO:0000256" key="7">
    <source>
        <dbReference type="ARBA" id="ARBA00023054"/>
    </source>
</evidence>
<evidence type="ECO:0000256" key="1">
    <source>
        <dbReference type="ARBA" id="ARBA00004245"/>
    </source>
</evidence>
<evidence type="ECO:0000256" key="2">
    <source>
        <dbReference type="ARBA" id="ARBA00009622"/>
    </source>
</evidence>
<evidence type="ECO:0000256" key="9">
    <source>
        <dbReference type="ARBA" id="ARBA00023212"/>
    </source>
</evidence>
<keyword evidence="7 12" id="KW-0175">Coiled coil</keyword>
<dbReference type="GO" id="GO:0005871">
    <property type="term" value="C:kinesin complex"/>
    <property type="evidence" value="ECO:0007669"/>
    <property type="project" value="UniProtKB-UniRule"/>
</dbReference>
<protein>
    <recommendedName>
        <fullName evidence="11">Kinesin light chain</fullName>
    </recommendedName>
</protein>
<evidence type="ECO:0000256" key="4">
    <source>
        <dbReference type="ARBA" id="ARBA00022701"/>
    </source>
</evidence>
<dbReference type="Pfam" id="PF13424">
    <property type="entry name" value="TPR_12"/>
    <property type="match status" value="2"/>
</dbReference>
<evidence type="ECO:0000256" key="12">
    <source>
        <dbReference type="SAM" id="Coils"/>
    </source>
</evidence>
<comment type="function">
    <text evidence="11">Kinesin is a microtubule-associated force-producing protein that play a role in organelle transport.</text>
</comment>
<comment type="similarity">
    <text evidence="2 11">Belongs to the kinesin light chain family.</text>
</comment>
<reference evidence="14" key="1">
    <citation type="submission" date="2025-08" db="UniProtKB">
        <authorList>
            <consortium name="Ensembl"/>
        </authorList>
    </citation>
    <scope>IDENTIFICATION</scope>
</reference>
<feature type="compositionally biased region" description="Basic and acidic residues" evidence="13">
    <location>
        <begin position="492"/>
        <end position="504"/>
    </location>
</feature>
<dbReference type="SUPFAM" id="SSF48452">
    <property type="entry name" value="TPR-like"/>
    <property type="match status" value="2"/>
</dbReference>
<dbReference type="GO" id="GO:0007018">
    <property type="term" value="P:microtubule-based movement"/>
    <property type="evidence" value="ECO:0007669"/>
    <property type="project" value="TreeGrafter"/>
</dbReference>